<feature type="transmembrane region" description="Helical" evidence="1">
    <location>
        <begin position="146"/>
        <end position="170"/>
    </location>
</feature>
<feature type="transmembrane region" description="Helical" evidence="1">
    <location>
        <begin position="46"/>
        <end position="64"/>
    </location>
</feature>
<dbReference type="Pfam" id="PF19478">
    <property type="entry name" value="TrbL_2"/>
    <property type="match status" value="1"/>
</dbReference>
<dbReference type="RefSeq" id="WP_109092581.1">
    <property type="nucleotide sequence ID" value="NZ_QETB01000001.1"/>
</dbReference>
<feature type="transmembrane region" description="Helical" evidence="1">
    <location>
        <begin position="205"/>
        <end position="225"/>
    </location>
</feature>
<keyword evidence="3" id="KW-1185">Reference proteome</keyword>
<accession>A0A2V1KBG3</accession>
<feature type="transmembrane region" description="Helical" evidence="1">
    <location>
        <begin position="240"/>
        <end position="263"/>
    </location>
</feature>
<protein>
    <recommendedName>
        <fullName evidence="4">Conjugal transfer protein TrbL</fullName>
    </recommendedName>
</protein>
<evidence type="ECO:0008006" key="4">
    <source>
        <dbReference type="Google" id="ProtNLM"/>
    </source>
</evidence>
<gene>
    <name evidence="2" type="ORF">DD236_01345</name>
</gene>
<keyword evidence="1" id="KW-0812">Transmembrane</keyword>
<name>A0A2V1KBG3_9ACTO</name>
<organism evidence="2 3">
    <name type="scientific">Ancrocorticia populi</name>
    <dbReference type="NCBI Taxonomy" id="2175228"/>
    <lineage>
        <taxon>Bacteria</taxon>
        <taxon>Bacillati</taxon>
        <taxon>Actinomycetota</taxon>
        <taxon>Actinomycetes</taxon>
        <taxon>Actinomycetales</taxon>
        <taxon>Actinomycetaceae</taxon>
        <taxon>Ancrocorticia</taxon>
    </lineage>
</organism>
<keyword evidence="1" id="KW-0472">Membrane</keyword>
<reference evidence="3" key="1">
    <citation type="submission" date="2018-05" db="EMBL/GenBank/DDBJ databases">
        <authorList>
            <person name="Li Y."/>
        </authorList>
    </citation>
    <scope>NUCLEOTIDE SEQUENCE [LARGE SCALE GENOMIC DNA]</scope>
    <source>
        <strain evidence="3">sk1b4</strain>
    </source>
</reference>
<keyword evidence="1" id="KW-1133">Transmembrane helix</keyword>
<feature type="transmembrane region" description="Helical" evidence="1">
    <location>
        <begin position="76"/>
        <end position="95"/>
    </location>
</feature>
<dbReference type="Proteomes" id="UP000245283">
    <property type="component" value="Unassembled WGS sequence"/>
</dbReference>
<dbReference type="InterPro" id="IPR045798">
    <property type="entry name" value="TrbL_Firmicutes"/>
</dbReference>
<dbReference type="EMBL" id="QETB01000001">
    <property type="protein sequence ID" value="PWF27081.1"/>
    <property type="molecule type" value="Genomic_DNA"/>
</dbReference>
<evidence type="ECO:0000313" key="3">
    <source>
        <dbReference type="Proteomes" id="UP000245283"/>
    </source>
</evidence>
<dbReference type="OrthoDB" id="3260785at2"/>
<evidence type="ECO:0000313" key="2">
    <source>
        <dbReference type="EMBL" id="PWF27081.1"/>
    </source>
</evidence>
<dbReference type="AlphaFoldDB" id="A0A2V1KBG3"/>
<comment type="caution">
    <text evidence="2">The sequence shown here is derived from an EMBL/GenBank/DDBJ whole genome shotgun (WGS) entry which is preliminary data.</text>
</comment>
<evidence type="ECO:0000256" key="1">
    <source>
        <dbReference type="SAM" id="Phobius"/>
    </source>
</evidence>
<proteinExistence type="predicted"/>
<sequence>MGDIIISMLEAIFGGSFASGADGLRNSVAEYNADVFTFANTVNSTVVKPVAAVIVAIILTLELAKLSSRVEGDHQLGVQMVASVLIKATLVVIAIQNADLILRAINEVGEKLIGGVADVDADTGSGVSDAVKSAVNDLGTVEQAGLLLVLFLPWLLGIAASIALKIIVFVRFAEVYILSAAVTLPLSFLGHTETKGIAIGYLKRYGTVILQGFVIFLIIAIYNFFNVASVDLSGVTGDNIIPTITGNIGQLLIAPLFFLFLLFSSSRMAKALVGEG</sequence>